<gene>
    <name evidence="2" type="ORF">E2C01_081272</name>
</gene>
<feature type="compositionally biased region" description="Basic and acidic residues" evidence="1">
    <location>
        <begin position="46"/>
        <end position="57"/>
    </location>
</feature>
<organism evidence="2 3">
    <name type="scientific">Portunus trituberculatus</name>
    <name type="common">Swimming crab</name>
    <name type="synonym">Neptunus trituberculatus</name>
    <dbReference type="NCBI Taxonomy" id="210409"/>
    <lineage>
        <taxon>Eukaryota</taxon>
        <taxon>Metazoa</taxon>
        <taxon>Ecdysozoa</taxon>
        <taxon>Arthropoda</taxon>
        <taxon>Crustacea</taxon>
        <taxon>Multicrustacea</taxon>
        <taxon>Malacostraca</taxon>
        <taxon>Eumalacostraca</taxon>
        <taxon>Eucarida</taxon>
        <taxon>Decapoda</taxon>
        <taxon>Pleocyemata</taxon>
        <taxon>Brachyura</taxon>
        <taxon>Eubrachyura</taxon>
        <taxon>Portunoidea</taxon>
        <taxon>Portunidae</taxon>
        <taxon>Portuninae</taxon>
        <taxon>Portunus</taxon>
    </lineage>
</organism>
<keyword evidence="3" id="KW-1185">Reference proteome</keyword>
<dbReference type="AlphaFoldDB" id="A0A5B7J1U8"/>
<feature type="compositionally biased region" description="Polar residues" evidence="1">
    <location>
        <begin position="59"/>
        <end position="87"/>
    </location>
</feature>
<evidence type="ECO:0000256" key="1">
    <source>
        <dbReference type="SAM" id="MobiDB-lite"/>
    </source>
</evidence>
<protein>
    <submittedName>
        <fullName evidence="2">Uncharacterized protein</fullName>
    </submittedName>
</protein>
<evidence type="ECO:0000313" key="2">
    <source>
        <dbReference type="EMBL" id="MPC86444.1"/>
    </source>
</evidence>
<evidence type="ECO:0000313" key="3">
    <source>
        <dbReference type="Proteomes" id="UP000324222"/>
    </source>
</evidence>
<feature type="region of interest" description="Disordered" evidence="1">
    <location>
        <begin position="46"/>
        <end position="87"/>
    </location>
</feature>
<dbReference type="Proteomes" id="UP000324222">
    <property type="component" value="Unassembled WGS sequence"/>
</dbReference>
<comment type="caution">
    <text evidence="2">The sequence shown here is derived from an EMBL/GenBank/DDBJ whole genome shotgun (WGS) entry which is preliminary data.</text>
</comment>
<accession>A0A5B7J1U8</accession>
<sequence length="119" mass="13965">MPPLTTPEYFTPPYLERMRLRAMKWRQQTKVCVGNTQLSQQIRREEWRREQRAKPVREAQSQLYLHNNSSTFADQDTPGSKSSKTQIYDNTYTINQFPSRKLAVFSESSESDCKDVKGN</sequence>
<name>A0A5B7J1U8_PORTR</name>
<reference evidence="2 3" key="1">
    <citation type="submission" date="2019-05" db="EMBL/GenBank/DDBJ databases">
        <title>Another draft genome of Portunus trituberculatus and its Hox gene families provides insights of decapod evolution.</title>
        <authorList>
            <person name="Jeong J.-H."/>
            <person name="Song I."/>
            <person name="Kim S."/>
            <person name="Choi T."/>
            <person name="Kim D."/>
            <person name="Ryu S."/>
            <person name="Kim W."/>
        </authorList>
    </citation>
    <scope>NUCLEOTIDE SEQUENCE [LARGE SCALE GENOMIC DNA]</scope>
    <source>
        <tissue evidence="2">Muscle</tissue>
    </source>
</reference>
<dbReference type="EMBL" id="VSRR010071469">
    <property type="protein sequence ID" value="MPC86444.1"/>
    <property type="molecule type" value="Genomic_DNA"/>
</dbReference>
<proteinExistence type="predicted"/>